<name>A0A431TVN1_9BACT</name>
<feature type="transmembrane region" description="Helical" evidence="6">
    <location>
        <begin position="452"/>
        <end position="477"/>
    </location>
</feature>
<dbReference type="PANTHER" id="PTHR30619">
    <property type="entry name" value="DNA INTERNALIZATION/COMPETENCE PROTEIN COMEC/REC2"/>
    <property type="match status" value="1"/>
</dbReference>
<dbReference type="InterPro" id="IPR025405">
    <property type="entry name" value="DUF4131"/>
</dbReference>
<dbReference type="RefSeq" id="WP_126695995.1">
    <property type="nucleotide sequence ID" value="NZ_RXOF01000020.1"/>
</dbReference>
<comment type="subcellular location">
    <subcellularLocation>
        <location evidence="1">Cell membrane</location>
        <topology evidence="1">Multi-pass membrane protein</topology>
    </subcellularLocation>
</comment>
<dbReference type="GO" id="GO:0005886">
    <property type="term" value="C:plasma membrane"/>
    <property type="evidence" value="ECO:0007669"/>
    <property type="project" value="UniProtKB-SubCell"/>
</dbReference>
<feature type="transmembrane region" description="Helical" evidence="6">
    <location>
        <begin position="12"/>
        <end position="32"/>
    </location>
</feature>
<feature type="domain" description="ComEC/Rec2-related protein" evidence="7">
    <location>
        <begin position="245"/>
        <end position="546"/>
    </location>
</feature>
<gene>
    <name evidence="9" type="ORF">EJV47_25240</name>
</gene>
<keyword evidence="5 6" id="KW-0472">Membrane</keyword>
<dbReference type="InterPro" id="IPR052159">
    <property type="entry name" value="Competence_DNA_uptake"/>
</dbReference>
<keyword evidence="10" id="KW-1185">Reference proteome</keyword>
<dbReference type="Pfam" id="PF13567">
    <property type="entry name" value="DUF4131"/>
    <property type="match status" value="1"/>
</dbReference>
<dbReference type="InterPro" id="IPR004477">
    <property type="entry name" value="ComEC_N"/>
</dbReference>
<dbReference type="NCBIfam" id="TIGR00360">
    <property type="entry name" value="ComEC_N-term"/>
    <property type="match status" value="1"/>
</dbReference>
<feature type="transmembrane region" description="Helical" evidence="6">
    <location>
        <begin position="536"/>
        <end position="567"/>
    </location>
</feature>
<evidence type="ECO:0000313" key="9">
    <source>
        <dbReference type="EMBL" id="RTQ45445.1"/>
    </source>
</evidence>
<feature type="transmembrane region" description="Helical" evidence="6">
    <location>
        <begin position="300"/>
        <end position="324"/>
    </location>
</feature>
<protein>
    <submittedName>
        <fullName evidence="9">ComEC family competence protein</fullName>
    </submittedName>
</protein>
<dbReference type="AlphaFoldDB" id="A0A431TVN1"/>
<evidence type="ECO:0000313" key="10">
    <source>
        <dbReference type="Proteomes" id="UP000282184"/>
    </source>
</evidence>
<evidence type="ECO:0000256" key="5">
    <source>
        <dbReference type="ARBA" id="ARBA00023136"/>
    </source>
</evidence>
<evidence type="ECO:0000256" key="6">
    <source>
        <dbReference type="SAM" id="Phobius"/>
    </source>
</evidence>
<evidence type="ECO:0000256" key="3">
    <source>
        <dbReference type="ARBA" id="ARBA00022692"/>
    </source>
</evidence>
<evidence type="ECO:0000256" key="1">
    <source>
        <dbReference type="ARBA" id="ARBA00004651"/>
    </source>
</evidence>
<evidence type="ECO:0000256" key="2">
    <source>
        <dbReference type="ARBA" id="ARBA00022475"/>
    </source>
</evidence>
<feature type="transmembrane region" description="Helical" evidence="6">
    <location>
        <begin position="39"/>
        <end position="58"/>
    </location>
</feature>
<dbReference type="EMBL" id="RXOF01000020">
    <property type="protein sequence ID" value="RTQ45445.1"/>
    <property type="molecule type" value="Genomic_DNA"/>
</dbReference>
<feature type="transmembrane region" description="Helical" evidence="6">
    <location>
        <begin position="64"/>
        <end position="85"/>
    </location>
</feature>
<feature type="domain" description="DUF4131" evidence="8">
    <location>
        <begin position="41"/>
        <end position="199"/>
    </location>
</feature>
<keyword evidence="2" id="KW-1003">Cell membrane</keyword>
<keyword evidence="4 6" id="KW-1133">Transmembrane helix</keyword>
<keyword evidence="3 6" id="KW-0812">Transmembrane</keyword>
<feature type="transmembrane region" description="Helical" evidence="6">
    <location>
        <begin position="268"/>
        <end position="288"/>
    </location>
</feature>
<feature type="transmembrane region" description="Helical" evidence="6">
    <location>
        <begin position="345"/>
        <end position="365"/>
    </location>
</feature>
<proteinExistence type="predicted"/>
<dbReference type="Proteomes" id="UP000282184">
    <property type="component" value="Unassembled WGS sequence"/>
</dbReference>
<evidence type="ECO:0000259" key="8">
    <source>
        <dbReference type="Pfam" id="PF13567"/>
    </source>
</evidence>
<dbReference type="PANTHER" id="PTHR30619:SF1">
    <property type="entry name" value="RECOMBINATION PROTEIN 2"/>
    <property type="match status" value="1"/>
</dbReference>
<accession>A0A431TVN1</accession>
<reference evidence="9 10" key="1">
    <citation type="submission" date="2018-12" db="EMBL/GenBank/DDBJ databases">
        <title>Hymenobacter gummosus sp. nov., isolated from a spring.</title>
        <authorList>
            <person name="Nie L."/>
        </authorList>
    </citation>
    <scope>NUCLEOTIDE SEQUENCE [LARGE SCALE GENOMIC DNA]</scope>
    <source>
        <strain evidence="9 10">KCTC 52166</strain>
    </source>
</reference>
<sequence length="758" mass="83940">MAIRTTTIPWATYPAVRLVLALIAGIILWFYCGAKLPELLPWLAGAVALYLAAHLWAVRRNQPALTDSVGLIGLVVVTLGGLTVAQHATESRQPDHLYQQPGIEFYRAVVDDGPVVRPNTYATTLRVSAVRVAGQWRPARGGIRVSIPRYEAEVAAPQYGEVWLVRGAPAPAKAPLNPGEFDYRRYLGYHQIYHQQFIHPDQYRVVGQAPANWLRYWSMRAAKQLEGVFRRYVKAPREFAIAAALVLGLKDDVDAETKQAYASTGTTHIMAVSGLQVGLLYAVLQLFLRRFFGHTRGFRYWSAALGLLVIWAYAFLTGLSASVLRAAVMFSFVAVAKASGRQSNMYNTLAVAAFALLLWDPYLLVDVGFQLSFLAVLSIVYLQPLIGDKIDAQEWLARKKRPWQSKRQQKLMFAVGWSLDGIWQAIALSLAAQVATFPLGLFYFHQFPLNFLLSNLIAVPISSVALYVGLLLQAVALPVEWLADVTGADWLLWIPKGIGLLFQGLIWCFNEYIVLVGKSLPGALVQGIHLTPGQTWLVYLLIASGLAFLAWRRLAWLGAGVAVALLFSLSRVAEAREVAADKRLIIYSIPRRSAVGLHEGAAALVMTPDSLPLNNTEQTYRVLPGLIGRGNRRVRYVAGWDTAAAAVRRLPGGGPVLLNWHGRRVAWVSQRLWKAQQPVPVDIVVLRRNARVWPEQLVATFGPKALIIFDSSCRTWYVEQLRPQLLAAGLRVHDVTMQGAWVEPVTARASNARTASNE</sequence>
<dbReference type="Pfam" id="PF03772">
    <property type="entry name" value="Competence"/>
    <property type="match status" value="1"/>
</dbReference>
<evidence type="ECO:0000259" key="7">
    <source>
        <dbReference type="Pfam" id="PF03772"/>
    </source>
</evidence>
<comment type="caution">
    <text evidence="9">The sequence shown here is derived from an EMBL/GenBank/DDBJ whole genome shotgun (WGS) entry which is preliminary data.</text>
</comment>
<dbReference type="OrthoDB" id="9761531at2"/>
<evidence type="ECO:0000256" key="4">
    <source>
        <dbReference type="ARBA" id="ARBA00022989"/>
    </source>
</evidence>
<feature type="transmembrane region" description="Helical" evidence="6">
    <location>
        <begin position="498"/>
        <end position="516"/>
    </location>
</feature>
<organism evidence="9 10">
    <name type="scientific">Hymenobacter gummosus</name>
    <dbReference type="NCBI Taxonomy" id="1776032"/>
    <lineage>
        <taxon>Bacteria</taxon>
        <taxon>Pseudomonadati</taxon>
        <taxon>Bacteroidota</taxon>
        <taxon>Cytophagia</taxon>
        <taxon>Cytophagales</taxon>
        <taxon>Hymenobacteraceae</taxon>
        <taxon>Hymenobacter</taxon>
    </lineage>
</organism>